<dbReference type="SUPFAM" id="SSF48452">
    <property type="entry name" value="TPR-like"/>
    <property type="match status" value="2"/>
</dbReference>
<evidence type="ECO:0000259" key="2">
    <source>
        <dbReference type="Pfam" id="PF13271"/>
    </source>
</evidence>
<dbReference type="InterPro" id="IPR011990">
    <property type="entry name" value="TPR-like_helical_dom_sf"/>
</dbReference>
<dbReference type="PANTHER" id="PTHR46082:SF6">
    <property type="entry name" value="AAA+ ATPASE DOMAIN-CONTAINING PROTEIN-RELATED"/>
    <property type="match status" value="1"/>
</dbReference>
<dbReference type="Proteomes" id="UP001285521">
    <property type="component" value="Unassembled WGS sequence"/>
</dbReference>
<keyword evidence="4" id="KW-1185">Reference proteome</keyword>
<reference evidence="3 4" key="1">
    <citation type="submission" date="2023-11" db="EMBL/GenBank/DDBJ databases">
        <title>Lentzea sokolovensis, sp. nov., Lentzea kristufkii, sp. nov., and Lentzea miocenensis, sp. nov., rare actinobacteria from Sokolov Coal Basin, Miocene lacustrine sediment, Czech Republic.</title>
        <authorList>
            <person name="Lara A."/>
            <person name="Kotroba L."/>
            <person name="Nouioui I."/>
            <person name="Neumann-Schaal M."/>
            <person name="Mast Y."/>
            <person name="Chronakova A."/>
        </authorList>
    </citation>
    <scope>NUCLEOTIDE SEQUENCE [LARGE SCALE GENOMIC DNA]</scope>
    <source>
        <strain evidence="3 4">BCCO 10_0856</strain>
    </source>
</reference>
<accession>A0ABU4T7T9</accession>
<dbReference type="InterPro" id="IPR053137">
    <property type="entry name" value="NLR-like"/>
</dbReference>
<protein>
    <submittedName>
        <fullName evidence="3">FxSxx-COOH system tetratricopeptide repeat protein</fullName>
    </submittedName>
</protein>
<evidence type="ECO:0000313" key="3">
    <source>
        <dbReference type="EMBL" id="MDX8034233.1"/>
    </source>
</evidence>
<dbReference type="SUPFAM" id="SSF52540">
    <property type="entry name" value="P-loop containing nucleoside triphosphate hydrolases"/>
    <property type="match status" value="1"/>
</dbReference>
<dbReference type="Pfam" id="PF13271">
    <property type="entry name" value="DUF4062"/>
    <property type="match status" value="1"/>
</dbReference>
<reference evidence="3 4" key="2">
    <citation type="submission" date="2023-11" db="EMBL/GenBank/DDBJ databases">
        <authorList>
            <person name="Lara A.C."/>
            <person name="Chronakova A."/>
        </authorList>
    </citation>
    <scope>NUCLEOTIDE SEQUENCE [LARGE SCALE GENOMIC DNA]</scope>
    <source>
        <strain evidence="3 4">BCCO 10_0856</strain>
    </source>
</reference>
<dbReference type="Pfam" id="PF13374">
    <property type="entry name" value="TPR_10"/>
    <property type="match status" value="1"/>
</dbReference>
<dbReference type="Gene3D" id="1.25.40.10">
    <property type="entry name" value="Tetratricopeptide repeat domain"/>
    <property type="match status" value="2"/>
</dbReference>
<evidence type="ECO:0000313" key="4">
    <source>
        <dbReference type="Proteomes" id="UP001285521"/>
    </source>
</evidence>
<dbReference type="InterPro" id="IPR027417">
    <property type="entry name" value="P-loop_NTPase"/>
</dbReference>
<gene>
    <name evidence="3" type="primary">fxsT</name>
    <name evidence="3" type="ORF">SK803_28795</name>
</gene>
<proteinExistence type="predicted"/>
<dbReference type="Gene3D" id="3.40.50.300">
    <property type="entry name" value="P-loop containing nucleotide triphosphate hydrolases"/>
    <property type="match status" value="1"/>
</dbReference>
<dbReference type="Pfam" id="PF13424">
    <property type="entry name" value="TPR_12"/>
    <property type="match status" value="2"/>
</dbReference>
<feature type="region of interest" description="Disordered" evidence="1">
    <location>
        <begin position="601"/>
        <end position="623"/>
    </location>
</feature>
<evidence type="ECO:0000256" key="1">
    <source>
        <dbReference type="SAM" id="MobiDB-lite"/>
    </source>
</evidence>
<name>A0ABU4T7T9_9PSEU</name>
<organism evidence="3 4">
    <name type="scientific">Lentzea miocenica</name>
    <dbReference type="NCBI Taxonomy" id="3095431"/>
    <lineage>
        <taxon>Bacteria</taxon>
        <taxon>Bacillati</taxon>
        <taxon>Actinomycetota</taxon>
        <taxon>Actinomycetes</taxon>
        <taxon>Pseudonocardiales</taxon>
        <taxon>Pseudonocardiaceae</taxon>
        <taxon>Lentzea</taxon>
    </lineage>
</organism>
<dbReference type="RefSeq" id="WP_319969255.1">
    <property type="nucleotide sequence ID" value="NZ_JAXAVW010000025.1"/>
</dbReference>
<dbReference type="NCBIfam" id="NF040586">
    <property type="entry name" value="FxSxx_TPR"/>
    <property type="match status" value="1"/>
</dbReference>
<comment type="caution">
    <text evidence="3">The sequence shown here is derived from an EMBL/GenBank/DDBJ whole genome shotgun (WGS) entry which is preliminary data.</text>
</comment>
<feature type="domain" description="DUF4062" evidence="2">
    <location>
        <begin position="7"/>
        <end position="95"/>
    </location>
</feature>
<dbReference type="InterPro" id="IPR025139">
    <property type="entry name" value="DUF4062"/>
</dbReference>
<dbReference type="PANTHER" id="PTHR46082">
    <property type="entry name" value="ATP/GTP-BINDING PROTEIN-RELATED"/>
    <property type="match status" value="1"/>
</dbReference>
<sequence length="873" mass="95722">MGVSPRRVFLSHTSELREYPEGGSFVDAMEKAVLRGRDAPVDMAHFTAGVLTPAASCRERVAECDVYLLVAGFRYGSPVVDRPSLSYTELEFEAATELGKPRLVFLLDQQAEGPGVLFLDPEFGDRQEAFRRRLMLDSGLIVKTVRTPAELDAVVVQALAELRTATTALPDFAVTTGRGASPGGVPVWKVPARLQGFAGREELLEELSESLDAGPVVVRAIEGMGGVGKSSTAIEYAHRHAAGYDVVWWIAAENPDLIPQQLAELGQALRLTEPSEPVGAAVPRVLGELRNRERVLLVFDNAEHPQALAPYLPGGQVRVLITSRYPFWAGVAVPVSIDVFIPEESARFLAARAPHLTADEIAEVTRTLGHLPSALDQAAALLADSTLTPANYLSLLDSRARDLLHRGVTLGADGDTAMPVAASWSLAFDALAQRDPAALQLLTLLAWLAPEPVPLTLITGHPDVLPEPLAAVATDPLRMADTMRLLRERALARVDADSLLLHRIPAALLRTGPDDARHPQATTHGSGWPVTAALVLRRGLPENSWNNPAVWPQWHRLLPHLLTTTAPDRHDLLATHCDTLINLLSGISNYLETSGQPRQALPHAQRAHRLAHDHHGPDHTTTFNSNTRLALRLSALGEYQAARELDEDTLNRQRRVLGDDHPNTLISANNLAINLRGLGEYQAARELDEDTLNRRRRVLGENHPDTLSSANNLAINLRKLAKHQAARELDEDTLARRRRVLGDDHPNTLNSANNLAINLRKLGKHQAARELNEDTLNRRRRVLGENHPGTLRSANNLAIHLRELGDCGAARELNEDTLNRRRRVLGENHPNTLRTARNLVVVLRDLAQDDQADALQAWIAHATKLQPRQPDAN</sequence>
<dbReference type="EMBL" id="JAXAVW010000025">
    <property type="protein sequence ID" value="MDX8034233.1"/>
    <property type="molecule type" value="Genomic_DNA"/>
</dbReference>